<dbReference type="Pfam" id="PF03960">
    <property type="entry name" value="ArsC"/>
    <property type="match status" value="1"/>
</dbReference>
<dbReference type="NCBIfam" id="TIGR01617">
    <property type="entry name" value="arsC_related"/>
    <property type="match status" value="1"/>
</dbReference>
<dbReference type="PROSITE" id="PS51353">
    <property type="entry name" value="ARSC"/>
    <property type="match status" value="1"/>
</dbReference>
<comment type="caution">
    <text evidence="3">The sequence shown here is derived from an EMBL/GenBank/DDBJ whole genome shotgun (WGS) entry which is preliminary data.</text>
</comment>
<evidence type="ECO:0000256" key="1">
    <source>
        <dbReference type="ARBA" id="ARBA00007198"/>
    </source>
</evidence>
<dbReference type="SUPFAM" id="SSF52833">
    <property type="entry name" value="Thioredoxin-like"/>
    <property type="match status" value="1"/>
</dbReference>
<organism evidence="3 4">
    <name type="scientific">Dyadobacter chenhuakuii</name>
    <dbReference type="NCBI Taxonomy" id="2909339"/>
    <lineage>
        <taxon>Bacteria</taxon>
        <taxon>Pseudomonadati</taxon>
        <taxon>Bacteroidota</taxon>
        <taxon>Cytophagia</taxon>
        <taxon>Cytophagales</taxon>
        <taxon>Spirosomataceae</taxon>
        <taxon>Dyadobacter</taxon>
    </lineage>
</organism>
<dbReference type="RefSeq" id="WP_235177573.1">
    <property type="nucleotide sequence ID" value="NZ_JAKFFV010000005.1"/>
</dbReference>
<dbReference type="InterPro" id="IPR036249">
    <property type="entry name" value="Thioredoxin-like_sf"/>
</dbReference>
<dbReference type="PANTHER" id="PTHR30041:SF8">
    <property type="entry name" value="PROTEIN YFFB"/>
    <property type="match status" value="1"/>
</dbReference>
<proteinExistence type="inferred from homology"/>
<sequence length="117" mass="13476">MLTVYGIPNCDKVKKTRTWLEKHHIAYTFHNYKTEGISNNKIKAWFKTLPWDKVVNKASTTWKALSDEEKALITDEKAAARLMMAHTSVIKRPLIEDASGKAVTIGFSEKEYEEKFL</sequence>
<accession>A0A9X1QES8</accession>
<evidence type="ECO:0000313" key="4">
    <source>
        <dbReference type="Proteomes" id="UP001139411"/>
    </source>
</evidence>
<dbReference type="Gene3D" id="3.40.30.10">
    <property type="entry name" value="Glutaredoxin"/>
    <property type="match status" value="1"/>
</dbReference>
<dbReference type="InterPro" id="IPR006504">
    <property type="entry name" value="Tscrpt_reg_Spx/MgsR"/>
</dbReference>
<protein>
    <submittedName>
        <fullName evidence="3">ArsC family reductase</fullName>
    </submittedName>
</protein>
<gene>
    <name evidence="3" type="ORF">L0661_09060</name>
</gene>
<dbReference type="AlphaFoldDB" id="A0A9X1QES8"/>
<dbReference type="InterPro" id="IPR006660">
    <property type="entry name" value="Arsenate_reductase-like"/>
</dbReference>
<evidence type="ECO:0000256" key="2">
    <source>
        <dbReference type="PROSITE-ProRule" id="PRU01282"/>
    </source>
</evidence>
<comment type="similarity">
    <text evidence="1 2">Belongs to the ArsC family.</text>
</comment>
<dbReference type="PANTHER" id="PTHR30041">
    <property type="entry name" value="ARSENATE REDUCTASE"/>
    <property type="match status" value="1"/>
</dbReference>
<name>A0A9X1QES8_9BACT</name>
<evidence type="ECO:0000313" key="3">
    <source>
        <dbReference type="EMBL" id="MCF2498454.1"/>
    </source>
</evidence>
<reference evidence="3" key="1">
    <citation type="submission" date="2022-01" db="EMBL/GenBank/DDBJ databases">
        <title>Novel species in genus Dyadobacter.</title>
        <authorList>
            <person name="Ma C."/>
        </authorList>
    </citation>
    <scope>NUCLEOTIDE SEQUENCE</scope>
    <source>
        <strain evidence="3">CY357</strain>
    </source>
</reference>
<dbReference type="EMBL" id="JAKFFV010000005">
    <property type="protein sequence ID" value="MCF2498454.1"/>
    <property type="molecule type" value="Genomic_DNA"/>
</dbReference>
<dbReference type="Proteomes" id="UP001139411">
    <property type="component" value="Unassembled WGS sequence"/>
</dbReference>
<dbReference type="NCBIfam" id="NF008107">
    <property type="entry name" value="PRK10853.1"/>
    <property type="match status" value="1"/>
</dbReference>